<evidence type="ECO:0000256" key="4">
    <source>
        <dbReference type="ARBA" id="ARBA00022840"/>
    </source>
</evidence>
<dbReference type="Proteomes" id="UP000244005">
    <property type="component" value="Unassembled WGS sequence"/>
</dbReference>
<dbReference type="Gene3D" id="1.10.510.10">
    <property type="entry name" value="Transferase(Phosphotransferase) domain 1"/>
    <property type="match status" value="1"/>
</dbReference>
<evidence type="ECO:0000256" key="5">
    <source>
        <dbReference type="PROSITE-ProRule" id="PRU10141"/>
    </source>
</evidence>
<dbReference type="PROSITE" id="PS00108">
    <property type="entry name" value="PROTEIN_KINASE_ST"/>
    <property type="match status" value="1"/>
</dbReference>
<proteinExistence type="inferred from homology"/>
<evidence type="ECO:0000313" key="8">
    <source>
        <dbReference type="EMBL" id="PTQ29503.1"/>
    </source>
</evidence>
<dbReference type="InterPro" id="IPR017441">
    <property type="entry name" value="Protein_kinase_ATP_BS"/>
</dbReference>
<dbReference type="PROSITE" id="PS00107">
    <property type="entry name" value="PROTEIN_KINASE_ATP"/>
    <property type="match status" value="1"/>
</dbReference>
<dbReference type="InterPro" id="IPR011009">
    <property type="entry name" value="Kinase-like_dom_sf"/>
</dbReference>
<dbReference type="InterPro" id="IPR008271">
    <property type="entry name" value="Ser/Thr_kinase_AS"/>
</dbReference>
<dbReference type="GO" id="GO:0004674">
    <property type="term" value="F:protein serine/threonine kinase activity"/>
    <property type="evidence" value="ECO:0007669"/>
    <property type="project" value="UniProtKB-KW"/>
</dbReference>
<dbReference type="PANTHER" id="PTHR46008:SF48">
    <property type="entry name" value="PROTEIN KINASE DOMAIN-CONTAINING PROTEIN"/>
    <property type="match status" value="1"/>
</dbReference>
<keyword evidence="6" id="KW-0723">Serine/threonine-protein kinase</keyword>
<feature type="binding site" evidence="5">
    <location>
        <position position="65"/>
    </location>
    <ligand>
        <name>ATP</name>
        <dbReference type="ChEBI" id="CHEBI:30616"/>
    </ligand>
</feature>
<evidence type="ECO:0000256" key="1">
    <source>
        <dbReference type="ARBA" id="ARBA00022679"/>
    </source>
</evidence>
<keyword evidence="4 5" id="KW-0067">ATP-binding</keyword>
<evidence type="ECO:0000259" key="7">
    <source>
        <dbReference type="PROSITE" id="PS50011"/>
    </source>
</evidence>
<dbReference type="Pfam" id="PF00069">
    <property type="entry name" value="Pkinase"/>
    <property type="match status" value="1"/>
</dbReference>
<dbReference type="Gramene" id="Mp3g18080.1">
    <property type="protein sequence ID" value="Mp3g18080.1.cds1"/>
    <property type="gene ID" value="Mp3g18080"/>
</dbReference>
<accession>A0A2R6W6N1</accession>
<reference evidence="8" key="2">
    <citation type="submission" date="2017-12" db="EMBL/GenBank/DDBJ databases">
        <title>WGS assembly of Marchantia polymorpha.</title>
        <authorList>
            <person name="Bowman J.L."/>
            <person name="Kohchi T."/>
            <person name="Yamato K.T."/>
            <person name="Jenkins J."/>
            <person name="Shu S."/>
            <person name="Ishizaki K."/>
            <person name="Yamaoka S."/>
            <person name="Nishihama R."/>
            <person name="Nakamura Y."/>
            <person name="Berger F."/>
            <person name="Adam C."/>
            <person name="Aki S.S."/>
            <person name="Althoff F."/>
            <person name="Araki T."/>
            <person name="Arteaga-Vazquez M.A."/>
            <person name="Balasubrmanian S."/>
            <person name="Bauer D."/>
            <person name="Boehm C.R."/>
            <person name="Briginshaw L."/>
            <person name="Caballero-Perez J."/>
            <person name="Catarino B."/>
            <person name="Chen F."/>
            <person name="Chiyoda S."/>
            <person name="Chovatia M."/>
            <person name="Davies K.M."/>
            <person name="Delmans M."/>
            <person name="Demura T."/>
            <person name="Dierschke T."/>
            <person name="Dolan L."/>
            <person name="Dorantes-Acosta A.E."/>
            <person name="Eklund D.M."/>
            <person name="Florent S.N."/>
            <person name="Flores-Sandoval E."/>
            <person name="Fujiyama A."/>
            <person name="Fukuzawa H."/>
            <person name="Galik B."/>
            <person name="Grimanelli D."/>
            <person name="Grimwood J."/>
            <person name="Grossniklaus U."/>
            <person name="Hamada T."/>
            <person name="Haseloff J."/>
            <person name="Hetherington A.J."/>
            <person name="Higo A."/>
            <person name="Hirakawa Y."/>
            <person name="Hundley H.N."/>
            <person name="Ikeda Y."/>
            <person name="Inoue K."/>
            <person name="Inoue S."/>
            <person name="Ishida S."/>
            <person name="Jia Q."/>
            <person name="Kakita M."/>
            <person name="Kanazawa T."/>
            <person name="Kawai Y."/>
            <person name="Kawashima T."/>
            <person name="Kennedy M."/>
            <person name="Kinose K."/>
            <person name="Kinoshita T."/>
            <person name="Kohara Y."/>
            <person name="Koide E."/>
            <person name="Komatsu K."/>
            <person name="Kopischke S."/>
            <person name="Kubo M."/>
            <person name="Kyozuka J."/>
            <person name="Lagercrantz U."/>
            <person name="Lin S.S."/>
            <person name="Lindquist E."/>
            <person name="Lipzen A.M."/>
            <person name="Lu C."/>
            <person name="Luna E.D."/>
            <person name="Martienssen R.A."/>
            <person name="Minamino N."/>
            <person name="Mizutani M."/>
            <person name="Mizutani M."/>
            <person name="Mochizuki N."/>
            <person name="Monte I."/>
            <person name="Mosher R."/>
            <person name="Nagasaki H."/>
            <person name="Nakagami H."/>
            <person name="Naramoto S."/>
            <person name="Nishitani K."/>
            <person name="Ohtani M."/>
            <person name="Okamoto T."/>
            <person name="Okumura M."/>
            <person name="Phillips J."/>
            <person name="Pollak B."/>
            <person name="Reinders A."/>
            <person name="Roevekamp M."/>
            <person name="Sano R."/>
            <person name="Sawa S."/>
            <person name="Schmid M.W."/>
            <person name="Shirakawa M."/>
            <person name="Solano R."/>
            <person name="Spunde A."/>
            <person name="Suetsugu N."/>
            <person name="Sugano S."/>
            <person name="Sugiyama A."/>
            <person name="Sun R."/>
            <person name="Suzuki Y."/>
            <person name="Takenaka M."/>
            <person name="Takezawa D."/>
            <person name="Tomogane H."/>
            <person name="Tsuzuki M."/>
            <person name="Ueda T."/>
            <person name="Umeda M."/>
            <person name="Ward J.M."/>
            <person name="Watanabe Y."/>
            <person name="Yazaki K."/>
            <person name="Yokoyama R."/>
            <person name="Yoshitake Y."/>
            <person name="Yotsui I."/>
            <person name="Zachgo S."/>
            <person name="Schmutz J."/>
        </authorList>
    </citation>
    <scope>NUCLEOTIDE SEQUENCE [LARGE SCALE GENOMIC DNA]</scope>
    <source>
        <strain evidence="8">Tak-1</strain>
    </source>
</reference>
<dbReference type="Gene3D" id="3.30.200.20">
    <property type="entry name" value="Phosphorylase Kinase, domain 1"/>
    <property type="match status" value="1"/>
</dbReference>
<dbReference type="SMART" id="SM00220">
    <property type="entry name" value="S_TKc"/>
    <property type="match status" value="1"/>
</dbReference>
<feature type="domain" description="Protein kinase" evidence="7">
    <location>
        <begin position="37"/>
        <end position="311"/>
    </location>
</feature>
<keyword evidence="2 5" id="KW-0547">Nucleotide-binding</keyword>
<name>A0A2R6W6N1_MARPO</name>
<dbReference type="InterPro" id="IPR000719">
    <property type="entry name" value="Prot_kinase_dom"/>
</dbReference>
<gene>
    <name evidence="8" type="ORF">MARPO_0140s0033</name>
</gene>
<dbReference type="GO" id="GO:0005524">
    <property type="term" value="F:ATP binding"/>
    <property type="evidence" value="ECO:0007669"/>
    <property type="project" value="UniProtKB-UniRule"/>
</dbReference>
<keyword evidence="1" id="KW-0808">Transferase</keyword>
<dbReference type="GO" id="GO:0007165">
    <property type="term" value="P:signal transduction"/>
    <property type="evidence" value="ECO:0000318"/>
    <property type="project" value="GO_Central"/>
</dbReference>
<dbReference type="AlphaFoldDB" id="A0A2R6W6N1"/>
<keyword evidence="3" id="KW-0418">Kinase</keyword>
<keyword evidence="9" id="KW-1185">Reference proteome</keyword>
<dbReference type="GO" id="GO:0005886">
    <property type="term" value="C:plasma membrane"/>
    <property type="evidence" value="ECO:0000318"/>
    <property type="project" value="GO_Central"/>
</dbReference>
<dbReference type="EMBL" id="KZ772946">
    <property type="protein sequence ID" value="PTQ29504.1"/>
    <property type="molecule type" value="Genomic_DNA"/>
</dbReference>
<dbReference type="EMBL" id="KZ772946">
    <property type="protein sequence ID" value="PTQ29503.1"/>
    <property type="molecule type" value="Genomic_DNA"/>
</dbReference>
<dbReference type="SUPFAM" id="SSF56112">
    <property type="entry name" value="Protein kinase-like (PK-like)"/>
    <property type="match status" value="1"/>
</dbReference>
<evidence type="ECO:0000256" key="6">
    <source>
        <dbReference type="RuleBase" id="RU000304"/>
    </source>
</evidence>
<protein>
    <recommendedName>
        <fullName evidence="7">Protein kinase domain-containing protein</fullName>
    </recommendedName>
</protein>
<dbReference type="PANTHER" id="PTHR46008">
    <property type="entry name" value="LEAF RUST 10 DISEASE-RESISTANCE LOCUS RECEPTOR-LIKE PROTEIN KINASE-LIKE 1.4"/>
    <property type="match status" value="1"/>
</dbReference>
<evidence type="ECO:0000313" key="9">
    <source>
        <dbReference type="Proteomes" id="UP000244005"/>
    </source>
</evidence>
<dbReference type="OrthoDB" id="4062651at2759"/>
<dbReference type="OMA" id="QTMTSTF"/>
<reference evidence="9" key="1">
    <citation type="journal article" date="2017" name="Cell">
        <title>Insights into land plant evolution garnered from the Marchantia polymorpha genome.</title>
        <authorList>
            <person name="Bowman J.L."/>
            <person name="Kohchi T."/>
            <person name="Yamato K.T."/>
            <person name="Jenkins J."/>
            <person name="Shu S."/>
            <person name="Ishizaki K."/>
            <person name="Yamaoka S."/>
            <person name="Nishihama R."/>
            <person name="Nakamura Y."/>
            <person name="Berger F."/>
            <person name="Adam C."/>
            <person name="Aki S.S."/>
            <person name="Althoff F."/>
            <person name="Araki T."/>
            <person name="Arteaga-Vazquez M.A."/>
            <person name="Balasubrmanian S."/>
            <person name="Barry K."/>
            <person name="Bauer D."/>
            <person name="Boehm C.R."/>
            <person name="Briginshaw L."/>
            <person name="Caballero-Perez J."/>
            <person name="Catarino B."/>
            <person name="Chen F."/>
            <person name="Chiyoda S."/>
            <person name="Chovatia M."/>
            <person name="Davies K.M."/>
            <person name="Delmans M."/>
            <person name="Demura T."/>
            <person name="Dierschke T."/>
            <person name="Dolan L."/>
            <person name="Dorantes-Acosta A.E."/>
            <person name="Eklund D.M."/>
            <person name="Florent S.N."/>
            <person name="Flores-Sandoval E."/>
            <person name="Fujiyama A."/>
            <person name="Fukuzawa H."/>
            <person name="Galik B."/>
            <person name="Grimanelli D."/>
            <person name="Grimwood J."/>
            <person name="Grossniklaus U."/>
            <person name="Hamada T."/>
            <person name="Haseloff J."/>
            <person name="Hetherington A.J."/>
            <person name="Higo A."/>
            <person name="Hirakawa Y."/>
            <person name="Hundley H.N."/>
            <person name="Ikeda Y."/>
            <person name="Inoue K."/>
            <person name="Inoue S.I."/>
            <person name="Ishida S."/>
            <person name="Jia Q."/>
            <person name="Kakita M."/>
            <person name="Kanazawa T."/>
            <person name="Kawai Y."/>
            <person name="Kawashima T."/>
            <person name="Kennedy M."/>
            <person name="Kinose K."/>
            <person name="Kinoshita T."/>
            <person name="Kohara Y."/>
            <person name="Koide E."/>
            <person name="Komatsu K."/>
            <person name="Kopischke S."/>
            <person name="Kubo M."/>
            <person name="Kyozuka J."/>
            <person name="Lagercrantz U."/>
            <person name="Lin S.S."/>
            <person name="Lindquist E."/>
            <person name="Lipzen A.M."/>
            <person name="Lu C.W."/>
            <person name="De Luna E."/>
            <person name="Martienssen R.A."/>
            <person name="Minamino N."/>
            <person name="Mizutani M."/>
            <person name="Mizutani M."/>
            <person name="Mochizuki N."/>
            <person name="Monte I."/>
            <person name="Mosher R."/>
            <person name="Nagasaki H."/>
            <person name="Nakagami H."/>
            <person name="Naramoto S."/>
            <person name="Nishitani K."/>
            <person name="Ohtani M."/>
            <person name="Okamoto T."/>
            <person name="Okumura M."/>
            <person name="Phillips J."/>
            <person name="Pollak B."/>
            <person name="Reinders A."/>
            <person name="Rovekamp M."/>
            <person name="Sano R."/>
            <person name="Sawa S."/>
            <person name="Schmid M.W."/>
            <person name="Shirakawa M."/>
            <person name="Solano R."/>
            <person name="Spunde A."/>
            <person name="Suetsugu N."/>
            <person name="Sugano S."/>
            <person name="Sugiyama A."/>
            <person name="Sun R."/>
            <person name="Suzuki Y."/>
            <person name="Takenaka M."/>
            <person name="Takezawa D."/>
            <person name="Tomogane H."/>
            <person name="Tsuzuki M."/>
            <person name="Ueda T."/>
            <person name="Umeda M."/>
            <person name="Ward J.M."/>
            <person name="Watanabe Y."/>
            <person name="Yazaki K."/>
            <person name="Yokoyama R."/>
            <person name="Yoshitake Y."/>
            <person name="Yotsui I."/>
            <person name="Zachgo S."/>
            <person name="Schmutz J."/>
        </authorList>
    </citation>
    <scope>NUCLEOTIDE SEQUENCE [LARGE SCALE GENOMIC DNA]</scope>
    <source>
        <strain evidence="9">Tak-1</strain>
    </source>
</reference>
<evidence type="ECO:0000256" key="2">
    <source>
        <dbReference type="ARBA" id="ARBA00022741"/>
    </source>
</evidence>
<comment type="similarity">
    <text evidence="6">Belongs to the protein kinase superfamily.</text>
</comment>
<evidence type="ECO:0000256" key="3">
    <source>
        <dbReference type="ARBA" id="ARBA00022777"/>
    </source>
</evidence>
<sequence>MWQMCTNCGTMYNRSNPEDPIEDSVTTKAMKRATANFSLKNCVGLGQNGEVFRGRLPDGTFVAVKRFKPNSADPRISIRVELKVQHSISQHTHPHVRQILGVSFDPAQPLIIYEYLPRGSLRQHLQRRKGDHLLNDPIARLNVAIDVAHALIQLHYNSRFPIFHRDVKSSNILLDADYNAKLADMGIAVVVQSEADLDVAEPLGAFGYKCPVYEQSGRLDDKSDVYSFGVVLMELATFMTAWDTERTVTLLADLVIDRLQRGVVKKLIQPGNAPGGAALMKSLLLVAADCCSLDLNVRPRIDEVADYLERLRDEASEEAALAQHIESLGSLSLA</sequence>
<organism evidence="8 9">
    <name type="scientific">Marchantia polymorpha</name>
    <name type="common">Common liverwort</name>
    <name type="synonym">Marchantia aquatica</name>
    <dbReference type="NCBI Taxonomy" id="3197"/>
    <lineage>
        <taxon>Eukaryota</taxon>
        <taxon>Viridiplantae</taxon>
        <taxon>Streptophyta</taxon>
        <taxon>Embryophyta</taxon>
        <taxon>Marchantiophyta</taxon>
        <taxon>Marchantiopsida</taxon>
        <taxon>Marchantiidae</taxon>
        <taxon>Marchantiales</taxon>
        <taxon>Marchantiaceae</taxon>
        <taxon>Marchantia</taxon>
    </lineage>
</organism>
<dbReference type="GO" id="GO:0004672">
    <property type="term" value="F:protein kinase activity"/>
    <property type="evidence" value="ECO:0000318"/>
    <property type="project" value="GO_Central"/>
</dbReference>
<dbReference type="PROSITE" id="PS50011">
    <property type="entry name" value="PROTEIN_KINASE_DOM"/>
    <property type="match status" value="1"/>
</dbReference>